<proteinExistence type="predicted"/>
<accession>A0A8T9C423</accession>
<comment type="caution">
    <text evidence="1">The sequence shown here is derived from an EMBL/GenBank/DDBJ whole genome shotgun (WGS) entry which is preliminary data.</text>
</comment>
<evidence type="ECO:0000313" key="2">
    <source>
        <dbReference type="Proteomes" id="UP000469558"/>
    </source>
</evidence>
<dbReference type="EMBL" id="QGMK01000860">
    <property type="protein sequence ID" value="TVY76115.1"/>
    <property type="molecule type" value="Genomic_DNA"/>
</dbReference>
<keyword evidence="2" id="KW-1185">Reference proteome</keyword>
<protein>
    <submittedName>
        <fullName evidence="1">Uncharacterized protein</fullName>
    </submittedName>
</protein>
<organism evidence="1 2">
    <name type="scientific">Lachnellula suecica</name>
    <dbReference type="NCBI Taxonomy" id="602035"/>
    <lineage>
        <taxon>Eukaryota</taxon>
        <taxon>Fungi</taxon>
        <taxon>Dikarya</taxon>
        <taxon>Ascomycota</taxon>
        <taxon>Pezizomycotina</taxon>
        <taxon>Leotiomycetes</taxon>
        <taxon>Helotiales</taxon>
        <taxon>Lachnaceae</taxon>
        <taxon>Lachnellula</taxon>
    </lineage>
</organism>
<dbReference type="Proteomes" id="UP000469558">
    <property type="component" value="Unassembled WGS sequence"/>
</dbReference>
<reference evidence="1 2" key="1">
    <citation type="submission" date="2018-05" db="EMBL/GenBank/DDBJ databases">
        <title>Genome sequencing and assembly of the regulated plant pathogen Lachnellula willkommii and related sister species for the development of diagnostic species identification markers.</title>
        <authorList>
            <person name="Giroux E."/>
            <person name="Bilodeau G."/>
        </authorList>
    </citation>
    <scope>NUCLEOTIDE SEQUENCE [LARGE SCALE GENOMIC DNA]</scope>
    <source>
        <strain evidence="1 2">CBS 268.59</strain>
    </source>
</reference>
<name>A0A8T9C423_9HELO</name>
<gene>
    <name evidence="1" type="ORF">LSUE1_G004245</name>
</gene>
<sequence>MWVPNVTDSELLDNSCSHKSLFPNNIVHQTTPRHHLDSYTKRLEEMLEGVPINSREDPRCRFIFPIAAHARE</sequence>
<dbReference type="AlphaFoldDB" id="A0A8T9C423"/>
<evidence type="ECO:0000313" key="1">
    <source>
        <dbReference type="EMBL" id="TVY76115.1"/>
    </source>
</evidence>